<evidence type="ECO:0000256" key="7">
    <source>
        <dbReference type="ARBA" id="ARBA00023014"/>
    </source>
</evidence>
<protein>
    <submittedName>
        <fullName evidence="10">Uncharacterized protein</fullName>
    </submittedName>
</protein>
<dbReference type="PROSITE" id="PS51332">
    <property type="entry name" value="B12_BINDING"/>
    <property type="match status" value="1"/>
</dbReference>
<dbReference type="Proteomes" id="UP000196531">
    <property type="component" value="Unassembled WGS sequence"/>
</dbReference>
<dbReference type="Gene3D" id="3.80.30.20">
    <property type="entry name" value="tm_1862 like domain"/>
    <property type="match status" value="1"/>
</dbReference>
<evidence type="ECO:0000256" key="6">
    <source>
        <dbReference type="ARBA" id="ARBA00023004"/>
    </source>
</evidence>
<dbReference type="SFLD" id="SFLDG01082">
    <property type="entry name" value="B12-binding_domain_containing"/>
    <property type="match status" value="1"/>
</dbReference>
<comment type="caution">
    <text evidence="10">The sequence shown here is derived from an EMBL/GenBank/DDBJ whole genome shotgun (WGS) entry which is preliminary data.</text>
</comment>
<evidence type="ECO:0000313" key="11">
    <source>
        <dbReference type="Proteomes" id="UP000196531"/>
    </source>
</evidence>
<sequence>MKIALVYLPFWPTYSPPLGLAYISSVLQRQGHEVKIFDKNIEFSKNIKCENIDPWSDNVLNKNSQRSFFNETTQPLLKKEILSFIKELVSEGYDAVGFSVTELSYYTTQYMSSLIKKLFPSILIMWGGPHVTAKNDLILADSEAGIFDVAFEAEAEETIQEFFNALKENKPYYSILGLICNHPENKKFIKKKRPSINYKELPFPDFRDYPLNLYKVKQLPIMMSRGCVATCSFCTEFLTWKSYRIRTAQDVVEEIKNHIENYQIDNFIFCDSLINGNHEQLEKLADGLENVACTWTAFCRVDERLTKNLLRKMFKAGCTELLIGFESDSQKVLDLMNKGTKIAQNQRVLEDAASIGIKVHGLFLVGFPGEEDHDFNKTLKFIHKNKDKFYVISIGNSLTLPPQSVVGMLPKKFNILIGENGEALLDNEGEWTSVDGSITPLIRKQRLNKLRNYLNSMKLNWVPQQYVERNSLQKLSLSIYHLFLKLFYTIKL</sequence>
<keyword evidence="6" id="KW-0408">Iron</keyword>
<dbReference type="PANTHER" id="PTHR43409:SF7">
    <property type="entry name" value="BLL1977 PROTEIN"/>
    <property type="match status" value="1"/>
</dbReference>
<dbReference type="CDD" id="cd01335">
    <property type="entry name" value="Radical_SAM"/>
    <property type="match status" value="1"/>
</dbReference>
<dbReference type="GO" id="GO:0031419">
    <property type="term" value="F:cobalamin binding"/>
    <property type="evidence" value="ECO:0007669"/>
    <property type="project" value="InterPro"/>
</dbReference>
<evidence type="ECO:0000256" key="1">
    <source>
        <dbReference type="ARBA" id="ARBA00001966"/>
    </source>
</evidence>
<dbReference type="InterPro" id="IPR023404">
    <property type="entry name" value="rSAM_horseshoe"/>
</dbReference>
<dbReference type="SUPFAM" id="SSF102114">
    <property type="entry name" value="Radical SAM enzymes"/>
    <property type="match status" value="1"/>
</dbReference>
<proteinExistence type="predicted"/>
<gene>
    <name evidence="10" type="ORF">A9Q84_20835</name>
</gene>
<dbReference type="InterPro" id="IPR034466">
    <property type="entry name" value="Methyltransferase_Class_B"/>
</dbReference>
<feature type="domain" description="Radical SAM core" evidence="9">
    <location>
        <begin position="213"/>
        <end position="451"/>
    </location>
</feature>
<dbReference type="InterPro" id="IPR006638">
    <property type="entry name" value="Elp3/MiaA/NifB-like_rSAM"/>
</dbReference>
<evidence type="ECO:0000313" key="10">
    <source>
        <dbReference type="EMBL" id="OUR92957.1"/>
    </source>
</evidence>
<keyword evidence="7" id="KW-0411">Iron-sulfur</keyword>
<dbReference type="InterPro" id="IPR051198">
    <property type="entry name" value="BchE-like"/>
</dbReference>
<dbReference type="EMBL" id="MAAO01000016">
    <property type="protein sequence ID" value="OUR92957.1"/>
    <property type="molecule type" value="Genomic_DNA"/>
</dbReference>
<accession>A0A1Y5F1G3</accession>
<dbReference type="GO" id="GO:0051539">
    <property type="term" value="F:4 iron, 4 sulfur cluster binding"/>
    <property type="evidence" value="ECO:0007669"/>
    <property type="project" value="UniProtKB-KW"/>
</dbReference>
<evidence type="ECO:0000256" key="2">
    <source>
        <dbReference type="ARBA" id="ARBA00022603"/>
    </source>
</evidence>
<dbReference type="SFLD" id="SFLDG01123">
    <property type="entry name" value="methyltransferase_(Class_B)"/>
    <property type="match status" value="1"/>
</dbReference>
<dbReference type="InterPro" id="IPR058240">
    <property type="entry name" value="rSAM_sf"/>
</dbReference>
<dbReference type="Gene3D" id="3.40.50.280">
    <property type="entry name" value="Cobalamin-binding domain"/>
    <property type="match status" value="1"/>
</dbReference>
<evidence type="ECO:0000259" key="9">
    <source>
        <dbReference type="PROSITE" id="PS51918"/>
    </source>
</evidence>
<dbReference type="AlphaFoldDB" id="A0A1Y5F1G3"/>
<reference evidence="11" key="1">
    <citation type="journal article" date="2017" name="Proc. Natl. Acad. Sci. U.S.A.">
        <title>Simulation of Deepwater Horizon oil plume reveals substrate specialization within a complex community of hydrocarbon-degraders.</title>
        <authorList>
            <person name="Hu P."/>
            <person name="Dubinsky E.A."/>
            <person name="Probst A.J."/>
            <person name="Wang J."/>
            <person name="Sieber C.M.K."/>
            <person name="Tom L.M."/>
            <person name="Gardinali P."/>
            <person name="Banfield J.F."/>
            <person name="Atlas R.M."/>
            <person name="Andersen G.L."/>
        </authorList>
    </citation>
    <scope>NUCLEOTIDE SEQUENCE [LARGE SCALE GENOMIC DNA]</scope>
</reference>
<keyword evidence="3" id="KW-0808">Transferase</keyword>
<dbReference type="SFLD" id="SFLDS00029">
    <property type="entry name" value="Radical_SAM"/>
    <property type="match status" value="1"/>
</dbReference>
<evidence type="ECO:0000256" key="5">
    <source>
        <dbReference type="ARBA" id="ARBA00022723"/>
    </source>
</evidence>
<keyword evidence="5" id="KW-0479">Metal-binding</keyword>
<keyword evidence="4" id="KW-0949">S-adenosyl-L-methionine</keyword>
<evidence type="ECO:0000259" key="8">
    <source>
        <dbReference type="PROSITE" id="PS51332"/>
    </source>
</evidence>
<evidence type="ECO:0000256" key="4">
    <source>
        <dbReference type="ARBA" id="ARBA00022691"/>
    </source>
</evidence>
<dbReference type="InterPro" id="IPR007197">
    <property type="entry name" value="rSAM"/>
</dbReference>
<name>A0A1Y5F1G3_9BACT</name>
<dbReference type="Pfam" id="PF02310">
    <property type="entry name" value="B12-binding"/>
    <property type="match status" value="1"/>
</dbReference>
<dbReference type="PROSITE" id="PS51918">
    <property type="entry name" value="RADICAL_SAM"/>
    <property type="match status" value="1"/>
</dbReference>
<dbReference type="Pfam" id="PF04055">
    <property type="entry name" value="Radical_SAM"/>
    <property type="match status" value="1"/>
</dbReference>
<evidence type="ECO:0000256" key="3">
    <source>
        <dbReference type="ARBA" id="ARBA00022679"/>
    </source>
</evidence>
<dbReference type="GO" id="GO:0005829">
    <property type="term" value="C:cytosol"/>
    <property type="evidence" value="ECO:0007669"/>
    <property type="project" value="TreeGrafter"/>
</dbReference>
<feature type="domain" description="B12-binding" evidence="8">
    <location>
        <begin position="1"/>
        <end position="173"/>
    </location>
</feature>
<dbReference type="GO" id="GO:0003824">
    <property type="term" value="F:catalytic activity"/>
    <property type="evidence" value="ECO:0007669"/>
    <property type="project" value="InterPro"/>
</dbReference>
<dbReference type="InterPro" id="IPR006158">
    <property type="entry name" value="Cobalamin-bd"/>
</dbReference>
<dbReference type="GO" id="GO:0046872">
    <property type="term" value="F:metal ion binding"/>
    <property type="evidence" value="ECO:0007669"/>
    <property type="project" value="UniProtKB-KW"/>
</dbReference>
<organism evidence="10 11">
    <name type="scientific">Halobacteriovorax marinus</name>
    <dbReference type="NCBI Taxonomy" id="97084"/>
    <lineage>
        <taxon>Bacteria</taxon>
        <taxon>Pseudomonadati</taxon>
        <taxon>Bdellovibrionota</taxon>
        <taxon>Bacteriovoracia</taxon>
        <taxon>Bacteriovoracales</taxon>
        <taxon>Halobacteriovoraceae</taxon>
        <taxon>Halobacteriovorax</taxon>
    </lineage>
</organism>
<dbReference type="SMART" id="SM00729">
    <property type="entry name" value="Elp3"/>
    <property type="match status" value="1"/>
</dbReference>
<dbReference type="PANTHER" id="PTHR43409">
    <property type="entry name" value="ANAEROBIC MAGNESIUM-PROTOPORPHYRIN IX MONOMETHYL ESTER CYCLASE-RELATED"/>
    <property type="match status" value="1"/>
</dbReference>
<keyword evidence="2" id="KW-0489">Methyltransferase</keyword>
<comment type="cofactor">
    <cofactor evidence="1">
        <name>[4Fe-4S] cluster</name>
        <dbReference type="ChEBI" id="CHEBI:49883"/>
    </cofactor>
</comment>